<organism evidence="2 3">
    <name type="scientific">Ziziphus jujuba var. spinosa</name>
    <dbReference type="NCBI Taxonomy" id="714518"/>
    <lineage>
        <taxon>Eukaryota</taxon>
        <taxon>Viridiplantae</taxon>
        <taxon>Streptophyta</taxon>
        <taxon>Embryophyta</taxon>
        <taxon>Tracheophyta</taxon>
        <taxon>Spermatophyta</taxon>
        <taxon>Magnoliopsida</taxon>
        <taxon>eudicotyledons</taxon>
        <taxon>Gunneridae</taxon>
        <taxon>Pentapetalae</taxon>
        <taxon>rosids</taxon>
        <taxon>fabids</taxon>
        <taxon>Rosales</taxon>
        <taxon>Rhamnaceae</taxon>
        <taxon>Paliureae</taxon>
        <taxon>Ziziphus</taxon>
    </lineage>
</organism>
<name>A0A978VK15_ZIZJJ</name>
<dbReference type="EMBL" id="JAEACU010000004">
    <property type="protein sequence ID" value="KAH7533434.1"/>
    <property type="molecule type" value="Genomic_DNA"/>
</dbReference>
<protein>
    <recommendedName>
        <fullName evidence="4">Retrovirus-related Pol polyprotein from transposon RE1</fullName>
    </recommendedName>
</protein>
<evidence type="ECO:0000313" key="3">
    <source>
        <dbReference type="Proteomes" id="UP000813462"/>
    </source>
</evidence>
<accession>A0A978VK15</accession>
<dbReference type="AlphaFoldDB" id="A0A978VK15"/>
<evidence type="ECO:0000313" key="2">
    <source>
        <dbReference type="EMBL" id="KAH7533434.1"/>
    </source>
</evidence>
<proteinExistence type="predicted"/>
<evidence type="ECO:0008006" key="4">
    <source>
        <dbReference type="Google" id="ProtNLM"/>
    </source>
</evidence>
<dbReference type="PANTHER" id="PTHR47481:SF34">
    <property type="entry name" value="CCHC-TYPE DOMAIN-CONTAINING PROTEIN"/>
    <property type="match status" value="1"/>
</dbReference>
<sequence length="395" mass="43152">MADDNASVTNTFPGLPPSSSSVPTNDTLICINVAAQALVKLSASNYPLWHSQWLSLLLGYNLMAYVDGSKICPTGFTSSLSPNQFYTLRQDQLLRSSLLASLTPTIAFFVSSAKTSYETWTKLAHMYAKPSRCRIMGLRENLHKYIKGSQSISSYMQNIQQQADALALAGVPLRDDEIIFYVLASMGSKYKEIPAAIRVHDDTISFEELHDKLADFEDLLKCTSSSSNDFSSPITAHVATRSGFSSRGPAVTVHGGRSLTIPTHFSLQSLSPSSSHGFFPPLSGNGSTQTSFGNCIICQFCSIPGHDARRCCKLLALIPWLNSGPPSAPSLLESLSLCTIFSLNILLSSLVDAAIKKGFSFLQFEIEFVEVLAFRQSHQALFSKSDLFFVCHFTP</sequence>
<dbReference type="Pfam" id="PF14223">
    <property type="entry name" value="Retrotran_gag_2"/>
    <property type="match status" value="1"/>
</dbReference>
<reference evidence="2" key="1">
    <citation type="journal article" date="2021" name="Front. Plant Sci.">
        <title>Chromosome-Scale Genome Assembly for Chinese Sour Jujube and Insights Into Its Genome Evolution and Domestication Signature.</title>
        <authorList>
            <person name="Shen L.-Y."/>
            <person name="Luo H."/>
            <person name="Wang X.-L."/>
            <person name="Wang X.-M."/>
            <person name="Qiu X.-J."/>
            <person name="Liu H."/>
            <person name="Zhou S.-S."/>
            <person name="Jia K.-H."/>
            <person name="Nie S."/>
            <person name="Bao Y.-T."/>
            <person name="Zhang R.-G."/>
            <person name="Yun Q.-Z."/>
            <person name="Chai Y.-H."/>
            <person name="Lu J.-Y."/>
            <person name="Li Y."/>
            <person name="Zhao S.-W."/>
            <person name="Mao J.-F."/>
            <person name="Jia S.-G."/>
            <person name="Mao Y.-M."/>
        </authorList>
    </citation>
    <scope>NUCLEOTIDE SEQUENCE</scope>
    <source>
        <strain evidence="2">AT0</strain>
        <tissue evidence="2">Leaf</tissue>
    </source>
</reference>
<evidence type="ECO:0000256" key="1">
    <source>
        <dbReference type="SAM" id="MobiDB-lite"/>
    </source>
</evidence>
<dbReference type="PANTHER" id="PTHR47481">
    <property type="match status" value="1"/>
</dbReference>
<dbReference type="Proteomes" id="UP000813462">
    <property type="component" value="Unassembled WGS sequence"/>
</dbReference>
<feature type="region of interest" description="Disordered" evidence="1">
    <location>
        <begin position="1"/>
        <end position="22"/>
    </location>
</feature>
<comment type="caution">
    <text evidence="2">The sequence shown here is derived from an EMBL/GenBank/DDBJ whole genome shotgun (WGS) entry which is preliminary data.</text>
</comment>
<gene>
    <name evidence="2" type="ORF">FEM48_Zijuj04G0130200</name>
</gene>